<organism evidence="5 6">
    <name type="scientific">Prosthecobacter dejongeii</name>
    <dbReference type="NCBI Taxonomy" id="48465"/>
    <lineage>
        <taxon>Bacteria</taxon>
        <taxon>Pseudomonadati</taxon>
        <taxon>Verrucomicrobiota</taxon>
        <taxon>Verrucomicrobiia</taxon>
        <taxon>Verrucomicrobiales</taxon>
        <taxon>Verrucomicrobiaceae</taxon>
        <taxon>Prosthecobacter</taxon>
    </lineage>
</organism>
<dbReference type="AlphaFoldDB" id="A0A7W7YIH5"/>
<feature type="lipid moiety-binding region" description="S-diacylglycerol cysteine" evidence="3">
    <location>
        <position position="22"/>
    </location>
</feature>
<evidence type="ECO:0000313" key="5">
    <source>
        <dbReference type="EMBL" id="MBB5036835.1"/>
    </source>
</evidence>
<name>A0A7W7YIH5_9BACT</name>
<keyword evidence="3" id="KW-0564">Palmitate</keyword>
<keyword evidence="2" id="KW-0732">Signal</keyword>
<dbReference type="InterPro" id="IPR002446">
    <property type="entry name" value="Lipocalin_bac"/>
</dbReference>
<dbReference type="Pfam" id="PF08212">
    <property type="entry name" value="Lipocalin_2"/>
    <property type="match status" value="1"/>
</dbReference>
<dbReference type="CDD" id="cd19438">
    <property type="entry name" value="lipocalin_Blc-like"/>
    <property type="match status" value="1"/>
</dbReference>
<keyword evidence="3 5" id="KW-0449">Lipoprotein</keyword>
<comment type="caution">
    <text evidence="5">The sequence shown here is derived from an EMBL/GenBank/DDBJ whole genome shotgun (WGS) entry which is preliminary data.</text>
</comment>
<comment type="similarity">
    <text evidence="1 2">Belongs to the calycin superfamily. Lipocalin family.</text>
</comment>
<proteinExistence type="inferred from homology"/>
<evidence type="ECO:0000256" key="1">
    <source>
        <dbReference type="ARBA" id="ARBA00006889"/>
    </source>
</evidence>
<dbReference type="InterPro" id="IPR047202">
    <property type="entry name" value="Lipocalin_Blc-like_dom"/>
</dbReference>
<accession>A0A7W7YIH5</accession>
<dbReference type="PANTHER" id="PTHR10612">
    <property type="entry name" value="APOLIPOPROTEIN D"/>
    <property type="match status" value="1"/>
</dbReference>
<protein>
    <submittedName>
        <fullName evidence="5">Apolipoprotein D and lipocalin family protein</fullName>
    </submittedName>
</protein>
<evidence type="ECO:0000256" key="3">
    <source>
        <dbReference type="PIRSR" id="PIRSR036893-52"/>
    </source>
</evidence>
<feature type="domain" description="Lipocalin/cytosolic fatty-acid binding" evidence="4">
    <location>
        <begin position="37"/>
        <end position="182"/>
    </location>
</feature>
<feature type="chain" id="PRO_5031674530" evidence="2">
    <location>
        <begin position="24"/>
        <end position="183"/>
    </location>
</feature>
<keyword evidence="6" id="KW-1185">Reference proteome</keyword>
<dbReference type="Gene3D" id="2.40.128.20">
    <property type="match status" value="1"/>
</dbReference>
<dbReference type="InterPro" id="IPR000566">
    <property type="entry name" value="Lipocln_cytosolic_FA-bd_dom"/>
</dbReference>
<dbReference type="InterPro" id="IPR012674">
    <property type="entry name" value="Calycin"/>
</dbReference>
<feature type="signal peptide" evidence="2">
    <location>
        <begin position="1"/>
        <end position="23"/>
    </location>
</feature>
<dbReference type="PIRSF" id="PIRSF036893">
    <property type="entry name" value="Lipocalin_ApoD"/>
    <property type="match status" value="1"/>
</dbReference>
<dbReference type="SUPFAM" id="SSF50814">
    <property type="entry name" value="Lipocalins"/>
    <property type="match status" value="1"/>
</dbReference>
<dbReference type="InterPro" id="IPR022271">
    <property type="entry name" value="Lipocalin_ApoD"/>
</dbReference>
<dbReference type="PRINTS" id="PR01171">
    <property type="entry name" value="BCTLIPOCALIN"/>
</dbReference>
<dbReference type="PANTHER" id="PTHR10612:SF34">
    <property type="entry name" value="APOLIPOPROTEIN D"/>
    <property type="match status" value="1"/>
</dbReference>
<evidence type="ECO:0000259" key="4">
    <source>
        <dbReference type="Pfam" id="PF08212"/>
    </source>
</evidence>
<dbReference type="GO" id="GO:0006950">
    <property type="term" value="P:response to stress"/>
    <property type="evidence" value="ECO:0007669"/>
    <property type="project" value="UniProtKB-ARBA"/>
</dbReference>
<dbReference type="RefSeq" id="WP_184206036.1">
    <property type="nucleotide sequence ID" value="NZ_JACHIF010000001.1"/>
</dbReference>
<sequence length="183" mass="20266">MNSHPLFSLVAGLLSTLLMVSCAGSKSYPPLATVPEVNVQRYAGHWYEQFRLPNSFQKDGASAEAQYTLLPDQSLRVVNTETRADGRQKTATGRATAVSGSSNARLRVKFEGLASLAPAAEEGNYWILQLAPDYSAALVGTPDRNYLWLLSRQANLPDSTRQKYADEARRLGFNTTRLLYRPR</sequence>
<feature type="lipid moiety-binding region" description="N-palmitoyl cysteine" evidence="3">
    <location>
        <position position="22"/>
    </location>
</feature>
<evidence type="ECO:0000256" key="2">
    <source>
        <dbReference type="PIRNR" id="PIRNR036893"/>
    </source>
</evidence>
<dbReference type="EMBL" id="JACHIF010000001">
    <property type="protein sequence ID" value="MBB5036835.1"/>
    <property type="molecule type" value="Genomic_DNA"/>
</dbReference>
<reference evidence="5 6" key="1">
    <citation type="submission" date="2020-08" db="EMBL/GenBank/DDBJ databases">
        <title>Genomic Encyclopedia of Type Strains, Phase IV (KMG-IV): sequencing the most valuable type-strain genomes for metagenomic binning, comparative biology and taxonomic classification.</title>
        <authorList>
            <person name="Goeker M."/>
        </authorList>
    </citation>
    <scope>NUCLEOTIDE SEQUENCE [LARGE SCALE GENOMIC DNA]</scope>
    <source>
        <strain evidence="5 6">DSM 12251</strain>
    </source>
</reference>
<gene>
    <name evidence="5" type="ORF">HNQ64_001069</name>
</gene>
<evidence type="ECO:0000313" key="6">
    <source>
        <dbReference type="Proteomes" id="UP000534294"/>
    </source>
</evidence>
<dbReference type="Proteomes" id="UP000534294">
    <property type="component" value="Unassembled WGS sequence"/>
</dbReference>